<dbReference type="GO" id="GO:0008270">
    <property type="term" value="F:zinc ion binding"/>
    <property type="evidence" value="ECO:0007669"/>
    <property type="project" value="UniProtKB-KW"/>
</dbReference>
<name>A0A9P1G1Z6_9DINO</name>
<reference evidence="6" key="2">
    <citation type="submission" date="2024-04" db="EMBL/GenBank/DDBJ databases">
        <authorList>
            <person name="Chen Y."/>
            <person name="Shah S."/>
            <person name="Dougan E. K."/>
            <person name="Thang M."/>
            <person name="Chan C."/>
        </authorList>
    </citation>
    <scope>NUCLEOTIDE SEQUENCE [LARGE SCALE GENOMIC DNA]</scope>
</reference>
<feature type="transmembrane region" description="Helical" evidence="3">
    <location>
        <begin position="325"/>
        <end position="343"/>
    </location>
</feature>
<protein>
    <submittedName>
        <fullName evidence="7">RING-type domain-containing protein</fullName>
    </submittedName>
</protein>
<feature type="region of interest" description="Disordered" evidence="2">
    <location>
        <begin position="419"/>
        <end position="452"/>
    </location>
</feature>
<proteinExistence type="predicted"/>
<evidence type="ECO:0000313" key="7">
    <source>
        <dbReference type="EMBL" id="CAL4781849.1"/>
    </source>
</evidence>
<dbReference type="EMBL" id="CAMXCT030001966">
    <property type="protein sequence ID" value="CAL4781849.1"/>
    <property type="molecule type" value="Genomic_DNA"/>
</dbReference>
<feature type="domain" description="RING-type" evidence="4">
    <location>
        <begin position="462"/>
        <end position="514"/>
    </location>
</feature>
<dbReference type="Pfam" id="PF13920">
    <property type="entry name" value="zf-C3HC4_3"/>
    <property type="match status" value="1"/>
</dbReference>
<evidence type="ECO:0000256" key="3">
    <source>
        <dbReference type="SAM" id="Phobius"/>
    </source>
</evidence>
<evidence type="ECO:0000256" key="1">
    <source>
        <dbReference type="PROSITE-ProRule" id="PRU00175"/>
    </source>
</evidence>
<dbReference type="OrthoDB" id="774873at2759"/>
<feature type="transmembrane region" description="Helical" evidence="3">
    <location>
        <begin position="363"/>
        <end position="389"/>
    </location>
</feature>
<gene>
    <name evidence="5" type="ORF">C1SCF055_LOCUS21182</name>
</gene>
<keyword evidence="3" id="KW-0812">Transmembrane</keyword>
<keyword evidence="8" id="KW-1185">Reference proteome</keyword>
<evidence type="ECO:0000259" key="4">
    <source>
        <dbReference type="PROSITE" id="PS50089"/>
    </source>
</evidence>
<comment type="caution">
    <text evidence="5">The sequence shown here is derived from an EMBL/GenBank/DDBJ whole genome shotgun (WGS) entry which is preliminary data.</text>
</comment>
<dbReference type="InterPro" id="IPR001841">
    <property type="entry name" value="Znf_RING"/>
</dbReference>
<keyword evidence="1" id="KW-0863">Zinc-finger</keyword>
<dbReference type="InterPro" id="IPR013083">
    <property type="entry name" value="Znf_RING/FYVE/PHD"/>
</dbReference>
<dbReference type="SMART" id="SM00184">
    <property type="entry name" value="RING"/>
    <property type="match status" value="1"/>
</dbReference>
<dbReference type="Proteomes" id="UP001152797">
    <property type="component" value="Unassembled WGS sequence"/>
</dbReference>
<dbReference type="EMBL" id="CAMXCT010001966">
    <property type="protein sequence ID" value="CAI3994537.1"/>
    <property type="molecule type" value="Genomic_DNA"/>
</dbReference>
<keyword evidence="3" id="KW-0472">Membrane</keyword>
<keyword evidence="3" id="KW-1133">Transmembrane helix</keyword>
<dbReference type="SUPFAM" id="SSF57850">
    <property type="entry name" value="RING/U-box"/>
    <property type="match status" value="1"/>
</dbReference>
<dbReference type="AlphaFoldDB" id="A0A9P1G1Z6"/>
<evidence type="ECO:0000313" key="8">
    <source>
        <dbReference type="Proteomes" id="UP001152797"/>
    </source>
</evidence>
<reference evidence="5" key="1">
    <citation type="submission" date="2022-10" db="EMBL/GenBank/DDBJ databases">
        <authorList>
            <person name="Chen Y."/>
            <person name="Dougan E. K."/>
            <person name="Chan C."/>
            <person name="Rhodes N."/>
            <person name="Thang M."/>
        </authorList>
    </citation>
    <scope>NUCLEOTIDE SEQUENCE</scope>
</reference>
<evidence type="ECO:0000313" key="6">
    <source>
        <dbReference type="EMBL" id="CAL1147912.1"/>
    </source>
</evidence>
<dbReference type="EMBL" id="CAMXCT020001966">
    <property type="protein sequence ID" value="CAL1147912.1"/>
    <property type="molecule type" value="Genomic_DNA"/>
</dbReference>
<accession>A0A9P1G1Z6</accession>
<sequence>MPWGCEPWAAGRGNYQTEYGSHPTERRRYAQHALHVLTRNPASLQAQVTVLEGRCRHCQRGQRQTLVCGPVHIDLREPASPGLVVKALGDITVDVLAQAKRMELAMTGQNFLTTVCQVLPDGAEILPPSGAKEAVFETPFASLDAPVNLKEELHTWLRKEVEDELESLLLRYVCCATMILMLLCCECFYLFTVPWMPQDETGGEESEDVQSQMALALANLTSVSSLELQMTNSTWMLSALTLAVHKALGPPESPDGTAASESAESDGRHGGSGGFLWSVVVHPLWVFTLCLLRPLSGLESLVLLPRSMILAFLTSVRELVLRPGAFLLGILFSMLLFLLQSLFSPPTLFASAGSANPILGAAFIVISLAAITSPVPLTLLAHDLCALVASLDLVRRLRRAAGHKALGRLLDRLHLSPLGSASRGSKGQRSKKDYKPPRSESGRGDKLQGKDEKGGVPFVPSCFVCLDKPSRYILEPCGHRVVCGDCAVQLVDAAARSRPTEERGGDRGGNCPSCGQSVNRAMRIFI</sequence>
<dbReference type="PROSITE" id="PS50089">
    <property type="entry name" value="ZF_RING_2"/>
    <property type="match status" value="1"/>
</dbReference>
<feature type="transmembrane region" description="Helical" evidence="3">
    <location>
        <begin position="168"/>
        <end position="191"/>
    </location>
</feature>
<keyword evidence="1" id="KW-0479">Metal-binding</keyword>
<feature type="compositionally biased region" description="Basic and acidic residues" evidence="2">
    <location>
        <begin position="430"/>
        <end position="452"/>
    </location>
</feature>
<keyword evidence="1" id="KW-0862">Zinc</keyword>
<evidence type="ECO:0000313" key="5">
    <source>
        <dbReference type="EMBL" id="CAI3994537.1"/>
    </source>
</evidence>
<dbReference type="Gene3D" id="3.30.40.10">
    <property type="entry name" value="Zinc/RING finger domain, C3HC4 (zinc finger)"/>
    <property type="match status" value="1"/>
</dbReference>
<organism evidence="5">
    <name type="scientific">Cladocopium goreaui</name>
    <dbReference type="NCBI Taxonomy" id="2562237"/>
    <lineage>
        <taxon>Eukaryota</taxon>
        <taxon>Sar</taxon>
        <taxon>Alveolata</taxon>
        <taxon>Dinophyceae</taxon>
        <taxon>Suessiales</taxon>
        <taxon>Symbiodiniaceae</taxon>
        <taxon>Cladocopium</taxon>
    </lineage>
</organism>
<evidence type="ECO:0000256" key="2">
    <source>
        <dbReference type="SAM" id="MobiDB-lite"/>
    </source>
</evidence>